<evidence type="ECO:0000313" key="2">
    <source>
        <dbReference type="Proteomes" id="UP000032046"/>
    </source>
</evidence>
<proteinExistence type="predicted"/>
<keyword evidence="2" id="KW-1185">Reference proteome</keyword>
<organism evidence="1 2">
    <name type="scientific">Prevotella pectinovora</name>
    <dbReference type="NCBI Taxonomy" id="1602169"/>
    <lineage>
        <taxon>Bacteria</taxon>
        <taxon>Pseudomonadati</taxon>
        <taxon>Bacteroidota</taxon>
        <taxon>Bacteroidia</taxon>
        <taxon>Bacteroidales</taxon>
        <taxon>Prevotellaceae</taxon>
        <taxon>Prevotella</taxon>
    </lineage>
</organism>
<gene>
    <name evidence="1" type="ORF">ST44_04785</name>
</gene>
<dbReference type="STRING" id="1602171.ST44_04785"/>
<reference evidence="1 2" key="1">
    <citation type="submission" date="2015-01" db="EMBL/GenBank/DDBJ databases">
        <title>Comparative genomics of non-oral Prevotella species.</title>
        <authorList>
            <person name="Accetto T."/>
            <person name="Nograsek B."/>
            <person name="Avgustin G."/>
        </authorList>
    </citation>
    <scope>NUCLEOTIDE SEQUENCE [LARGE SCALE GENOMIC DNA]</scope>
    <source>
        <strain evidence="1 2">P5-119</strain>
    </source>
</reference>
<dbReference type="RefSeq" id="WP_042518529.1">
    <property type="nucleotide sequence ID" value="NZ_JXQK01000046.1"/>
</dbReference>
<accession>A0A0D0I700</accession>
<sequence length="458" mass="52762">MTAVVGILNRRGAAIAADSAVTRHRGFKGEKITKNGNKMLRLSNVVPISIMLTGNGDFLHVQWDIVIRRYRQERGNIEHATVKDCAQDFFDYIASKDIFFDLAIVKQFILSVISRTYEDVVQAMPRNLDIRDEHGKLKKAKSFATSFENQCRKYQKVFLKNGICSQFENYTFDDFKKFLSTTDMVEQFAMKYGYDEEDCFVFSKGMPLNLLHGVMEEFLRTVYIRLIERHSRGGRLAELVFTGFGTEEKYPSLLSAITYEGFDNHVNYYFRKEVHIDDKHPVAICPFAQDDITNSILQGIHEKYELNLFMSFPILIADDNVAECTPDLDSQPEDYEDSIEEIDVGMDDQNFMPEWELMEVQDEDLKKQVNSALQVHKKQNQRQWEKALESYNLEAMAALAESLIDLTGFQRILNFDPEGVGGPVDVAVISRNDGFTWLSRKSWYHHKDTNGQYGRLGV</sequence>
<dbReference type="EMBL" id="JXQK01000046">
    <property type="protein sequence ID" value="KIP63224.1"/>
    <property type="molecule type" value="Genomic_DNA"/>
</dbReference>
<evidence type="ECO:0000313" key="1">
    <source>
        <dbReference type="EMBL" id="KIP63224.1"/>
    </source>
</evidence>
<dbReference type="AlphaFoldDB" id="A0A0D0I700"/>
<protein>
    <submittedName>
        <fullName evidence="1">Uncharacterized protein</fullName>
    </submittedName>
</protein>
<name>A0A0D0I700_9BACT</name>
<comment type="caution">
    <text evidence="1">The sequence shown here is derived from an EMBL/GenBank/DDBJ whole genome shotgun (WGS) entry which is preliminary data.</text>
</comment>
<dbReference type="Proteomes" id="UP000032046">
    <property type="component" value="Unassembled WGS sequence"/>
</dbReference>